<evidence type="ECO:0000256" key="2">
    <source>
        <dbReference type="ARBA" id="ARBA00022448"/>
    </source>
</evidence>
<feature type="region of interest" description="Disordered" evidence="5">
    <location>
        <begin position="39"/>
        <end position="106"/>
    </location>
</feature>
<feature type="compositionally biased region" description="Basic and acidic residues" evidence="5">
    <location>
        <begin position="58"/>
        <end position="72"/>
    </location>
</feature>
<dbReference type="InterPro" id="IPR011009">
    <property type="entry name" value="Kinase-like_dom_sf"/>
</dbReference>
<dbReference type="GO" id="GO:0005524">
    <property type="term" value="F:ATP binding"/>
    <property type="evidence" value="ECO:0007669"/>
    <property type="project" value="InterPro"/>
</dbReference>
<dbReference type="Gene3D" id="3.30.200.20">
    <property type="entry name" value="Phosphorylase Kinase, domain 1"/>
    <property type="match status" value="1"/>
</dbReference>
<name>A0A9W8US44_9HYPO</name>
<comment type="caution">
    <text evidence="7">The sequence shown here is derived from an EMBL/GenBank/DDBJ whole genome shotgun (WGS) entry which is preliminary data.</text>
</comment>
<gene>
    <name evidence="7" type="ORF">NW755_014255</name>
</gene>
<comment type="subcellular location">
    <subcellularLocation>
        <location evidence="1">Preautophagosomal structure membrane</location>
        <topology evidence="1">Peripheral membrane protein</topology>
    </subcellularLocation>
</comment>
<organism evidence="7 8">
    <name type="scientific">Fusarium falciforme</name>
    <dbReference type="NCBI Taxonomy" id="195108"/>
    <lineage>
        <taxon>Eukaryota</taxon>
        <taxon>Fungi</taxon>
        <taxon>Dikarya</taxon>
        <taxon>Ascomycota</taxon>
        <taxon>Pezizomycotina</taxon>
        <taxon>Sordariomycetes</taxon>
        <taxon>Hypocreomycetidae</taxon>
        <taxon>Hypocreales</taxon>
        <taxon>Nectriaceae</taxon>
        <taxon>Fusarium</taxon>
        <taxon>Fusarium solani species complex</taxon>
    </lineage>
</organism>
<dbReference type="PROSITE" id="PS50011">
    <property type="entry name" value="PROTEIN_KINASE_DOM"/>
    <property type="match status" value="1"/>
</dbReference>
<dbReference type="OrthoDB" id="5050650at2759"/>
<evidence type="ECO:0000256" key="4">
    <source>
        <dbReference type="ARBA" id="ARBA00030237"/>
    </source>
</evidence>
<dbReference type="InterPro" id="IPR000719">
    <property type="entry name" value="Prot_kinase_dom"/>
</dbReference>
<dbReference type="GO" id="GO:0006914">
    <property type="term" value="P:autophagy"/>
    <property type="evidence" value="ECO:0007669"/>
    <property type="project" value="UniProtKB-KW"/>
</dbReference>
<keyword evidence="8" id="KW-1185">Reference proteome</keyword>
<evidence type="ECO:0000256" key="3">
    <source>
        <dbReference type="ARBA" id="ARBA00023006"/>
    </source>
</evidence>
<dbReference type="PANTHER" id="PTHR24348">
    <property type="entry name" value="SERINE/THREONINE-PROTEIN KINASE UNC-51-RELATED"/>
    <property type="match status" value="1"/>
</dbReference>
<dbReference type="CDD" id="cd00180">
    <property type="entry name" value="PKc"/>
    <property type="match status" value="1"/>
</dbReference>
<feature type="compositionally biased region" description="Low complexity" evidence="5">
    <location>
        <begin position="9"/>
        <end position="19"/>
    </location>
</feature>
<dbReference type="AlphaFoldDB" id="A0A9W8US44"/>
<proteinExistence type="predicted"/>
<keyword evidence="3" id="KW-0072">Autophagy</keyword>
<dbReference type="GO" id="GO:0010506">
    <property type="term" value="P:regulation of autophagy"/>
    <property type="evidence" value="ECO:0007669"/>
    <property type="project" value="InterPro"/>
</dbReference>
<feature type="region of interest" description="Disordered" evidence="5">
    <location>
        <begin position="1"/>
        <end position="27"/>
    </location>
</feature>
<evidence type="ECO:0000259" key="6">
    <source>
        <dbReference type="PROSITE" id="PS50011"/>
    </source>
</evidence>
<accession>A0A9W8US44</accession>
<dbReference type="GO" id="GO:0034045">
    <property type="term" value="C:phagophore assembly site membrane"/>
    <property type="evidence" value="ECO:0007669"/>
    <property type="project" value="UniProtKB-SubCell"/>
</dbReference>
<evidence type="ECO:0000313" key="7">
    <source>
        <dbReference type="EMBL" id="KAJ4176737.1"/>
    </source>
</evidence>
<sequence>MSLRRIQKDPGSTSSGRSSPEPRRRLSLDSSWGRAFFGFHPPSELPQLRTDGSGVARVSHDDQPRLVHDRAAADTTEGDDTQPSGPAPPSNDTPEASGYPLPSGASGATNSLLNLEHWSDLSQQFSQEPSLSDNFSWAGTYQLVLAAMEYGVKIVDNKRVQYSELIGAGANMTVFKGTVNGKAVALKRIRPFHNETRQKRDLKVVLASLEMEIRVMSDVFLKGHENIAKLLAFTWETGEDGELVPVLIMDLATPGCSTLEQYMQQVDPRDFDSKAWMISDIVSGLTAIHEEKIVHGDLKPENILLFRRQTAGVLDEKMPAVAKISDFGFCEDVHEHRGLAPEYGRRFHTGEGAPSLLHLAALGKGYFSHDKMWVYLDENEVRDDPEEAKMDQPNHQRLIL</sequence>
<feature type="domain" description="Protein kinase" evidence="6">
    <location>
        <begin position="160"/>
        <end position="400"/>
    </location>
</feature>
<evidence type="ECO:0000313" key="8">
    <source>
        <dbReference type="Proteomes" id="UP001152087"/>
    </source>
</evidence>
<evidence type="ECO:0000256" key="1">
    <source>
        <dbReference type="ARBA" id="ARBA00004623"/>
    </source>
</evidence>
<dbReference type="GO" id="GO:0004674">
    <property type="term" value="F:protein serine/threonine kinase activity"/>
    <property type="evidence" value="ECO:0007669"/>
    <property type="project" value="InterPro"/>
</dbReference>
<dbReference type="InterPro" id="IPR045269">
    <property type="entry name" value="Atg1-like"/>
</dbReference>
<dbReference type="Proteomes" id="UP001152087">
    <property type="component" value="Unassembled WGS sequence"/>
</dbReference>
<keyword evidence="2" id="KW-0813">Transport</keyword>
<protein>
    <recommendedName>
        <fullName evidence="4">Autophagy-related protein 1</fullName>
    </recommendedName>
</protein>
<dbReference type="PROSITE" id="PS00108">
    <property type="entry name" value="PROTEIN_KINASE_ST"/>
    <property type="match status" value="1"/>
</dbReference>
<dbReference type="SUPFAM" id="SSF56112">
    <property type="entry name" value="Protein kinase-like (PK-like)"/>
    <property type="match status" value="1"/>
</dbReference>
<reference evidence="7" key="1">
    <citation type="submission" date="2022-09" db="EMBL/GenBank/DDBJ databases">
        <title>Fusarium specimens isolated from Avocado Roots.</title>
        <authorList>
            <person name="Stajich J."/>
            <person name="Roper C."/>
            <person name="Heimlech-Rivalta G."/>
        </authorList>
    </citation>
    <scope>NUCLEOTIDE SEQUENCE</scope>
    <source>
        <strain evidence="7">A02</strain>
    </source>
</reference>
<dbReference type="InterPro" id="IPR008271">
    <property type="entry name" value="Ser/Thr_kinase_AS"/>
</dbReference>
<dbReference type="EMBL" id="JAOQAV010000159">
    <property type="protein sequence ID" value="KAJ4176737.1"/>
    <property type="molecule type" value="Genomic_DNA"/>
</dbReference>
<dbReference type="Pfam" id="PF00069">
    <property type="entry name" value="Pkinase"/>
    <property type="match status" value="1"/>
</dbReference>
<evidence type="ECO:0000256" key="5">
    <source>
        <dbReference type="SAM" id="MobiDB-lite"/>
    </source>
</evidence>
<dbReference type="SMART" id="SM00220">
    <property type="entry name" value="S_TKc"/>
    <property type="match status" value="1"/>
</dbReference>
<dbReference type="Gene3D" id="1.10.510.10">
    <property type="entry name" value="Transferase(Phosphotransferase) domain 1"/>
    <property type="match status" value="1"/>
</dbReference>